<dbReference type="Gene3D" id="3.40.630.30">
    <property type="match status" value="1"/>
</dbReference>
<dbReference type="InterPro" id="IPR016181">
    <property type="entry name" value="Acyl_CoA_acyltransferase"/>
</dbReference>
<dbReference type="STRING" id="1305731.GCA_000934705_01372"/>
<evidence type="ECO:0000313" key="2">
    <source>
        <dbReference type="Proteomes" id="UP000050416"/>
    </source>
</evidence>
<accession>A0A0P7ZDX6</accession>
<dbReference type="PATRIC" id="fig|1305731.5.peg.3288"/>
<sequence>MVEIKPYDDQCHRLQVQALFADVGFKAELWDYQFTVNPGAKARGFQPVVAEDSGKVIGFNGVVPVSILWNGKPCDALWSCDFKVKDDYRGQGVGRLIKESLAGMSPVLMSFGISPVAAIVLAKMGWQASRDVHFLKRVCRPGSARDVALMVYQFLMAILNRSAGDAHYQIAERDALPSASEVDELWQEVWAGYSKAVVRDWAYMDWRYQQHPLANYRFLELRDDAGALRAIGVVRARGGQVRLVDYLGPAQDKPLKQALVKAMLSHWNDASAYSSMTSDAEFKQVMKSCGFYQGREQPRFYVWASPHTFGPEDCDQAPTGWFIMGGDSDGELLQAARESWNDNATGREDV</sequence>
<gene>
    <name evidence="1" type="ORF">HLUCCX14_02500</name>
</gene>
<reference evidence="1 2" key="1">
    <citation type="submission" date="2015-09" db="EMBL/GenBank/DDBJ databases">
        <title>Identification and resolution of microdiversity through metagenomic sequencing of parallel consortia.</title>
        <authorList>
            <person name="Nelson W.C."/>
            <person name="Romine M.F."/>
            <person name="Lindemann S.R."/>
        </authorList>
    </citation>
    <scope>NUCLEOTIDE SEQUENCE [LARGE SCALE GENOMIC DNA]</scope>
    <source>
        <strain evidence="1">HL-55</strain>
    </source>
</reference>
<evidence type="ECO:0008006" key="3">
    <source>
        <dbReference type="Google" id="ProtNLM"/>
    </source>
</evidence>
<dbReference type="EMBL" id="LJZQ01000002">
    <property type="protein sequence ID" value="KPQ30447.1"/>
    <property type="molecule type" value="Genomic_DNA"/>
</dbReference>
<protein>
    <recommendedName>
        <fullName evidence="3">N-acetyltransferase domain-containing protein</fullName>
    </recommendedName>
</protein>
<dbReference type="Proteomes" id="UP000050416">
    <property type="component" value="Unassembled WGS sequence"/>
</dbReference>
<dbReference type="SUPFAM" id="SSF55729">
    <property type="entry name" value="Acyl-CoA N-acyltransferases (Nat)"/>
    <property type="match status" value="1"/>
</dbReference>
<dbReference type="CDD" id="cd04301">
    <property type="entry name" value="NAT_SF"/>
    <property type="match status" value="1"/>
</dbReference>
<comment type="caution">
    <text evidence="1">The sequence shown here is derived from an EMBL/GenBank/DDBJ whole genome shotgun (WGS) entry which is preliminary data.</text>
</comment>
<evidence type="ECO:0000313" key="1">
    <source>
        <dbReference type="EMBL" id="KPQ30447.1"/>
    </source>
</evidence>
<proteinExistence type="predicted"/>
<name>A0A0P7ZDX6_9GAMM</name>
<dbReference type="AlphaFoldDB" id="A0A0P7ZDX6"/>
<organism evidence="1 2">
    <name type="scientific">Marinobacter excellens HL-55</name>
    <dbReference type="NCBI Taxonomy" id="1305731"/>
    <lineage>
        <taxon>Bacteria</taxon>
        <taxon>Pseudomonadati</taxon>
        <taxon>Pseudomonadota</taxon>
        <taxon>Gammaproteobacteria</taxon>
        <taxon>Pseudomonadales</taxon>
        <taxon>Marinobacteraceae</taxon>
        <taxon>Marinobacter</taxon>
    </lineage>
</organism>